<keyword evidence="1" id="KW-1133">Transmembrane helix</keyword>
<keyword evidence="1" id="KW-0472">Membrane</keyword>
<sequence>MLEEKPLASEQEDSILPLFIHYIIKTIWFSLGISLIYCITLLPVINQNLYDLPIQPSGNNRSFIITVSMSVILPLFIIAGPIYYLLFETLGQPLRLRLILILKILTSWKFWLLLVLCSTLAYILYSLYVIGTVLLLIYGKHTDTSSIKNFGGILENIQELKIGIFLIWQILFAYLFIALSLIQYQFVIKKSKFKEAIIFAYQCIKFRWLSLILIPSLLIYPAGLVYVWFITTLIPLLNTMAGDSIIVDPKITLIIPYLGMLIIANLFLTAPFTILYSAISDFKQHIATKTKLTCTSDCS</sequence>
<protein>
    <submittedName>
        <fullName evidence="2">Uncharacterized protein</fullName>
    </submittedName>
</protein>
<dbReference type="EMBL" id="FOHV01000037">
    <property type="protein sequence ID" value="SET54259.1"/>
    <property type="molecule type" value="Genomic_DNA"/>
</dbReference>
<keyword evidence="1" id="KW-0812">Transmembrane</keyword>
<feature type="transmembrane region" description="Helical" evidence="1">
    <location>
        <begin position="208"/>
        <end position="234"/>
    </location>
</feature>
<dbReference type="RefSeq" id="WP_093322125.1">
    <property type="nucleotide sequence ID" value="NZ_FOHV01000037.1"/>
</dbReference>
<feature type="transmembrane region" description="Helical" evidence="1">
    <location>
        <begin position="108"/>
        <end position="138"/>
    </location>
</feature>
<name>A0A1I0FAS2_9GAMM</name>
<gene>
    <name evidence="2" type="ORF">SAMN02583745_02678</name>
</gene>
<evidence type="ECO:0000256" key="1">
    <source>
        <dbReference type="SAM" id="Phobius"/>
    </source>
</evidence>
<organism evidence="2 3">
    <name type="scientific">Thorsellia anophelis DSM 18579</name>
    <dbReference type="NCBI Taxonomy" id="1123402"/>
    <lineage>
        <taxon>Bacteria</taxon>
        <taxon>Pseudomonadati</taxon>
        <taxon>Pseudomonadota</taxon>
        <taxon>Gammaproteobacteria</taxon>
        <taxon>Enterobacterales</taxon>
        <taxon>Thorselliaceae</taxon>
        <taxon>Thorsellia</taxon>
    </lineage>
</organism>
<feature type="transmembrane region" description="Helical" evidence="1">
    <location>
        <begin position="20"/>
        <end position="42"/>
    </location>
</feature>
<proteinExistence type="predicted"/>
<feature type="transmembrane region" description="Helical" evidence="1">
    <location>
        <begin position="254"/>
        <end position="279"/>
    </location>
</feature>
<feature type="transmembrane region" description="Helical" evidence="1">
    <location>
        <begin position="62"/>
        <end position="87"/>
    </location>
</feature>
<evidence type="ECO:0000313" key="2">
    <source>
        <dbReference type="EMBL" id="SET54259.1"/>
    </source>
</evidence>
<dbReference type="Proteomes" id="UP000242642">
    <property type="component" value="Unassembled WGS sequence"/>
</dbReference>
<reference evidence="3" key="1">
    <citation type="submission" date="2016-10" db="EMBL/GenBank/DDBJ databases">
        <authorList>
            <person name="Varghese N."/>
            <person name="Submissions S."/>
        </authorList>
    </citation>
    <scope>NUCLEOTIDE SEQUENCE [LARGE SCALE GENOMIC DNA]</scope>
    <source>
        <strain evidence="3">DSM 18579</strain>
    </source>
</reference>
<feature type="transmembrane region" description="Helical" evidence="1">
    <location>
        <begin position="162"/>
        <end position="187"/>
    </location>
</feature>
<dbReference type="AlphaFoldDB" id="A0A1I0FAS2"/>
<accession>A0A1I0FAS2</accession>
<keyword evidence="3" id="KW-1185">Reference proteome</keyword>
<evidence type="ECO:0000313" key="3">
    <source>
        <dbReference type="Proteomes" id="UP000242642"/>
    </source>
</evidence>